<protein>
    <submittedName>
        <fullName evidence="1">Uncharacterized protein</fullName>
    </submittedName>
</protein>
<accession>A0ABP0MK98</accession>
<evidence type="ECO:0000313" key="1">
    <source>
        <dbReference type="EMBL" id="CAK9051139.1"/>
    </source>
</evidence>
<sequence>MPDEADQHDFELAEEYAEVVADGAPAARFRAFHREARGHIGEAHLSKKTRGNESRDTHRFIQRWNLTWKVPMKSFRHTTNDNEQVSVHYISPIDFVKFILENAPELVFGGHSSVAMGQQQLKAFWNNYEKTHPTHLLFSQPHPHRRRENTLCFSLHGDEGRGLKKGNTVILTWESNLGIETAANYTCDNRLDQCRSCHLGEACAQRFNTAAGFMPLSDMHQDPSPSSYETHNTGGNSFLTKFVLAALPNSLYKETNALDIVLENIVNDFRTLFESGVEVAGDASHQAEWQRQLWPSRPWNPVPDIAAIPFDDITPEKVLRRFAKKAKYHMVAHTKYELGVLIDSGVKLLPNPLMHGCEMNEDVIGKLARLSTSGRISTNWELAEAEGTLEALGHAEPQPLREHAGKPTTLFTGRLGSTDGEGDLSLPELGPPQAICDVLSFLVRLSKSSALTVGWSIVSFPCSIGRSWRSLQLECPAAGPLADGKVPPWFLHIFVKYVSEPYAYACQLLGARDSPEAAEETAQWVDWVRILFDEALPGPIMGHDVLGEARIPNGRCCDAWSLASAARSGASGDALGVKDTAPGFGRPSLQDGFWWLAGERIVKRTAQAFETSSSSSAEEKEVAELLQPEKLPQHSLRLEQPCSFRHVTVCHCLAAVPEAEQLREALQRVLNKNPVLAGRLRPTWPTGGPRPEGLEIGFEGPVGLHFQVRPLSADMEHQVERLDAERYARQFLQIHTEFADSLGVARVGYGLNLLGKDRPLCMASYCPGAQVSVVALSVSRILGDSAVQALFRAWDEEFQEPDLSAKSVSSREVTRLLYRPILVLQAIQEAWDGVRQWLYQTTISQFAGCCTTRGNSSSGCLMAETSLKETGKAQADADCDSAPEDREFYAIAVRVREETLSSIRAAAAASAPGGGVGLSSVLTSDALYAWLGNVLRLPQFLVADRRAAVDLSLGQDRLQSYVPSAPGRCHALDIRRAINAQAAQGQDQSTRRWSILDFSEVLETVPRFGTNCSSCSFELHDLWQRSPRHVVARCSEREYIAFHCVCRRDQVLALQRGWRSLGEHALSVASEAQLLEALER</sequence>
<name>A0ABP0MK98_9DINO</name>
<gene>
    <name evidence="1" type="ORF">CCMP2556_LOCUS26000</name>
</gene>
<comment type="caution">
    <text evidence="1">The sequence shown here is derived from an EMBL/GenBank/DDBJ whole genome shotgun (WGS) entry which is preliminary data.</text>
</comment>
<evidence type="ECO:0000313" key="2">
    <source>
        <dbReference type="Proteomes" id="UP001642484"/>
    </source>
</evidence>
<reference evidence="1 2" key="1">
    <citation type="submission" date="2024-02" db="EMBL/GenBank/DDBJ databases">
        <authorList>
            <person name="Chen Y."/>
            <person name="Shah S."/>
            <person name="Dougan E. K."/>
            <person name="Thang M."/>
            <person name="Chan C."/>
        </authorList>
    </citation>
    <scope>NUCLEOTIDE SEQUENCE [LARGE SCALE GENOMIC DNA]</scope>
</reference>
<proteinExistence type="predicted"/>
<keyword evidence="2" id="KW-1185">Reference proteome</keyword>
<organism evidence="1 2">
    <name type="scientific">Durusdinium trenchii</name>
    <dbReference type="NCBI Taxonomy" id="1381693"/>
    <lineage>
        <taxon>Eukaryota</taxon>
        <taxon>Sar</taxon>
        <taxon>Alveolata</taxon>
        <taxon>Dinophyceae</taxon>
        <taxon>Suessiales</taxon>
        <taxon>Symbiodiniaceae</taxon>
        <taxon>Durusdinium</taxon>
    </lineage>
</organism>
<dbReference type="EMBL" id="CAXAMN010017779">
    <property type="protein sequence ID" value="CAK9051139.1"/>
    <property type="molecule type" value="Genomic_DNA"/>
</dbReference>
<dbReference type="Proteomes" id="UP001642484">
    <property type="component" value="Unassembled WGS sequence"/>
</dbReference>